<protein>
    <submittedName>
        <fullName evidence="1">Uncharacterized protein</fullName>
    </submittedName>
</protein>
<feature type="non-terminal residue" evidence="1">
    <location>
        <position position="64"/>
    </location>
</feature>
<dbReference type="EMBL" id="JAINUG010002998">
    <property type="protein sequence ID" value="KAJ8344598.1"/>
    <property type="molecule type" value="Genomic_DNA"/>
</dbReference>
<keyword evidence="2" id="KW-1185">Reference proteome</keyword>
<accession>A0AAD7VWS3</accession>
<dbReference type="AlphaFoldDB" id="A0AAD7VWS3"/>
<name>A0AAD7VWS3_9TELE</name>
<reference evidence="1" key="1">
    <citation type="journal article" date="2023" name="Science">
        <title>Genome structures resolve the early diversification of teleost fishes.</title>
        <authorList>
            <person name="Parey E."/>
            <person name="Louis A."/>
            <person name="Montfort J."/>
            <person name="Bouchez O."/>
            <person name="Roques C."/>
            <person name="Iampietro C."/>
            <person name="Lluch J."/>
            <person name="Castinel A."/>
            <person name="Donnadieu C."/>
            <person name="Desvignes T."/>
            <person name="Floi Bucao C."/>
            <person name="Jouanno E."/>
            <person name="Wen M."/>
            <person name="Mejri S."/>
            <person name="Dirks R."/>
            <person name="Jansen H."/>
            <person name="Henkel C."/>
            <person name="Chen W.J."/>
            <person name="Zahm M."/>
            <person name="Cabau C."/>
            <person name="Klopp C."/>
            <person name="Thompson A.W."/>
            <person name="Robinson-Rechavi M."/>
            <person name="Braasch I."/>
            <person name="Lecointre G."/>
            <person name="Bobe J."/>
            <person name="Postlethwait J.H."/>
            <person name="Berthelot C."/>
            <person name="Roest Crollius H."/>
            <person name="Guiguen Y."/>
        </authorList>
    </citation>
    <scope>NUCLEOTIDE SEQUENCE</scope>
    <source>
        <strain evidence="1">NC1722</strain>
    </source>
</reference>
<evidence type="ECO:0000313" key="1">
    <source>
        <dbReference type="EMBL" id="KAJ8344598.1"/>
    </source>
</evidence>
<dbReference type="Proteomes" id="UP001221898">
    <property type="component" value="Unassembled WGS sequence"/>
</dbReference>
<proteinExistence type="predicted"/>
<comment type="caution">
    <text evidence="1">The sequence shown here is derived from an EMBL/GenBank/DDBJ whole genome shotgun (WGS) entry which is preliminary data.</text>
</comment>
<gene>
    <name evidence="1" type="ORF">AAFF_G00223360</name>
</gene>
<sequence>MNPMAQLYYKKCPAHTPSSENLEVMELLLNHSVYVGTPCFTPYARRWWGQSELLLSHRRPSGEN</sequence>
<organism evidence="1 2">
    <name type="scientific">Aldrovandia affinis</name>
    <dbReference type="NCBI Taxonomy" id="143900"/>
    <lineage>
        <taxon>Eukaryota</taxon>
        <taxon>Metazoa</taxon>
        <taxon>Chordata</taxon>
        <taxon>Craniata</taxon>
        <taxon>Vertebrata</taxon>
        <taxon>Euteleostomi</taxon>
        <taxon>Actinopterygii</taxon>
        <taxon>Neopterygii</taxon>
        <taxon>Teleostei</taxon>
        <taxon>Notacanthiformes</taxon>
        <taxon>Halosauridae</taxon>
        <taxon>Aldrovandia</taxon>
    </lineage>
</organism>
<evidence type="ECO:0000313" key="2">
    <source>
        <dbReference type="Proteomes" id="UP001221898"/>
    </source>
</evidence>